<name>A0A0C4WK54_9GAMM</name>
<dbReference type="HOGENOM" id="CLU_119976_1_0_6"/>
<keyword evidence="1" id="KW-0175">Coiled coil</keyword>
<dbReference type="KEGG" id="acx:Achr_36870"/>
<dbReference type="InterPro" id="IPR012659">
    <property type="entry name" value="CHP02444"/>
</dbReference>
<evidence type="ECO:0000313" key="3">
    <source>
        <dbReference type="Proteomes" id="UP000068210"/>
    </source>
</evidence>
<evidence type="ECO:0000256" key="1">
    <source>
        <dbReference type="SAM" id="Coils"/>
    </source>
</evidence>
<protein>
    <recommendedName>
        <fullName evidence="4">TIGR02444 family protein</fullName>
    </recommendedName>
</protein>
<evidence type="ECO:0000313" key="2">
    <source>
        <dbReference type="EMBL" id="AJE23078.1"/>
    </source>
</evidence>
<dbReference type="AlphaFoldDB" id="A0A0C4WK54"/>
<dbReference type="NCBIfam" id="TIGR02444">
    <property type="entry name" value="TIGR02444 family protein"/>
    <property type="match status" value="1"/>
</dbReference>
<keyword evidence="3" id="KW-1185">Reference proteome</keyword>
<proteinExistence type="predicted"/>
<dbReference type="EMBL" id="CP010415">
    <property type="protein sequence ID" value="AJE23078.1"/>
    <property type="molecule type" value="Genomic_DNA"/>
</dbReference>
<sequence>MMAAEFISFARTAEGHGMPLDLRAFALQLYQRPGVEAACLDLQAQGADVCLLLCGAWLEARGVDCMEDRCAELRQLAQPWQATVIAPLRWLRQDWRPAARGDAVLAELRERLKALELDAEWALLQRLETACRDWPAGPGAAQAWLEALADTAAACREALETLRAAARAD</sequence>
<dbReference type="STRING" id="1328314.Achr_36870"/>
<organism evidence="2 3">
    <name type="scientific">Azotobacter chroococcum NCIMB 8003</name>
    <dbReference type="NCBI Taxonomy" id="1328314"/>
    <lineage>
        <taxon>Bacteria</taxon>
        <taxon>Pseudomonadati</taxon>
        <taxon>Pseudomonadota</taxon>
        <taxon>Gammaproteobacteria</taxon>
        <taxon>Pseudomonadales</taxon>
        <taxon>Pseudomonadaceae</taxon>
        <taxon>Azotobacter</taxon>
    </lineage>
</organism>
<reference evidence="2 3" key="1">
    <citation type="journal article" date="2015" name="PLoS ONE">
        <title>Azotobacter Genomes: The Genome of Azotobacter chroococcum NCIMB 8003 (ATCC 4412).</title>
        <authorList>
            <person name="Robson R.L."/>
            <person name="Jones R."/>
            <person name="Robson R.M."/>
            <person name="Schwartz A."/>
            <person name="Richardson T.H."/>
        </authorList>
    </citation>
    <scope>NUCLEOTIDE SEQUENCE [LARGE SCALE GENOMIC DNA]</scope>
    <source>
        <strain evidence="2 3">NCIMB 8003</strain>
    </source>
</reference>
<feature type="coiled-coil region" evidence="1">
    <location>
        <begin position="98"/>
        <end position="165"/>
    </location>
</feature>
<evidence type="ECO:0008006" key="4">
    <source>
        <dbReference type="Google" id="ProtNLM"/>
    </source>
</evidence>
<gene>
    <name evidence="2" type="ORF">Achr_36870</name>
</gene>
<dbReference type="Proteomes" id="UP000068210">
    <property type="component" value="Chromosome"/>
</dbReference>
<dbReference type="Pfam" id="PF09523">
    <property type="entry name" value="DUF2390"/>
    <property type="match status" value="1"/>
</dbReference>
<accession>A0A0C4WK54</accession>